<evidence type="ECO:0000256" key="1">
    <source>
        <dbReference type="ARBA" id="ARBA00022679"/>
    </source>
</evidence>
<evidence type="ECO:0000256" key="2">
    <source>
        <dbReference type="ARBA" id="ARBA00023315"/>
    </source>
</evidence>
<feature type="domain" description="N-acetyltransferase" evidence="3">
    <location>
        <begin position="1"/>
        <end position="146"/>
    </location>
</feature>
<dbReference type="InterPro" id="IPR016181">
    <property type="entry name" value="Acyl_CoA_acyltransferase"/>
</dbReference>
<sequence length="146" mass="16880">MTIIKVTTEHLEDLIPLFDGYRQFYKQPSNIKKARTFLNERISKNESVIYIAYIDKQAVGFMQLYPLFSSVSMQPMYLLNDLYVDANIRNKGVGQQLIKAAEDLCIEKGYKGLGIQTEVTNPAQHLYERVGFVKDPDLHLFWVNSQ</sequence>
<dbReference type="Pfam" id="PF00583">
    <property type="entry name" value="Acetyltransf_1"/>
    <property type="match status" value="1"/>
</dbReference>
<keyword evidence="1" id="KW-0808">Transferase</keyword>
<dbReference type="PANTHER" id="PTHR43420:SF47">
    <property type="entry name" value="N-ACETYLTRANSFERASE DOMAIN-CONTAINING PROTEIN"/>
    <property type="match status" value="1"/>
</dbReference>
<organism evidence="4">
    <name type="scientific">Pontimicrobium sp. SW4</name>
    <dbReference type="NCBI Taxonomy" id="3153519"/>
    <lineage>
        <taxon>Bacteria</taxon>
        <taxon>Pseudomonadati</taxon>
        <taxon>Bacteroidota</taxon>
        <taxon>Flavobacteriia</taxon>
        <taxon>Flavobacteriales</taxon>
        <taxon>Flavobacteriaceae</taxon>
        <taxon>Pontimicrobium</taxon>
    </lineage>
</organism>
<name>A0AAU7BP35_9FLAO</name>
<dbReference type="InterPro" id="IPR000182">
    <property type="entry name" value="GNAT_dom"/>
</dbReference>
<proteinExistence type="predicted"/>
<dbReference type="AlphaFoldDB" id="A0AAU7BP35"/>
<gene>
    <name evidence="4" type="ORF">ABGB03_09335</name>
</gene>
<accession>A0AAU7BP35</accession>
<dbReference type="PANTHER" id="PTHR43420">
    <property type="entry name" value="ACETYLTRANSFERASE"/>
    <property type="match status" value="1"/>
</dbReference>
<protein>
    <submittedName>
        <fullName evidence="4">GNAT family N-acetyltransferase</fullName>
    </submittedName>
</protein>
<evidence type="ECO:0000259" key="3">
    <source>
        <dbReference type="PROSITE" id="PS51186"/>
    </source>
</evidence>
<dbReference type="PROSITE" id="PS51186">
    <property type="entry name" value="GNAT"/>
    <property type="match status" value="1"/>
</dbReference>
<dbReference type="Gene3D" id="3.40.630.30">
    <property type="match status" value="1"/>
</dbReference>
<dbReference type="CDD" id="cd04301">
    <property type="entry name" value="NAT_SF"/>
    <property type="match status" value="1"/>
</dbReference>
<reference evidence="4" key="1">
    <citation type="submission" date="2024-05" db="EMBL/GenBank/DDBJ databases">
        <title>Pontimicrobium maritimus sp. nov., isolated form sea water.</title>
        <authorList>
            <person name="Muhammad N."/>
            <person name="Vuong T.Q."/>
            <person name="Han H.L."/>
            <person name="Kim S.-G."/>
        </authorList>
    </citation>
    <scope>NUCLEOTIDE SEQUENCE</scope>
    <source>
        <strain evidence="4">SW4</strain>
    </source>
</reference>
<dbReference type="RefSeq" id="WP_347922216.1">
    <property type="nucleotide sequence ID" value="NZ_CP157199.1"/>
</dbReference>
<dbReference type="GO" id="GO:0016747">
    <property type="term" value="F:acyltransferase activity, transferring groups other than amino-acyl groups"/>
    <property type="evidence" value="ECO:0007669"/>
    <property type="project" value="InterPro"/>
</dbReference>
<dbReference type="SUPFAM" id="SSF55729">
    <property type="entry name" value="Acyl-CoA N-acyltransferases (Nat)"/>
    <property type="match status" value="1"/>
</dbReference>
<keyword evidence="2" id="KW-0012">Acyltransferase</keyword>
<dbReference type="InterPro" id="IPR050680">
    <property type="entry name" value="YpeA/RimI_acetyltransf"/>
</dbReference>
<dbReference type="EMBL" id="CP157199">
    <property type="protein sequence ID" value="XBG60064.1"/>
    <property type="molecule type" value="Genomic_DNA"/>
</dbReference>
<evidence type="ECO:0000313" key="4">
    <source>
        <dbReference type="EMBL" id="XBG60064.1"/>
    </source>
</evidence>